<dbReference type="Proteomes" id="UP000095283">
    <property type="component" value="Unplaced"/>
</dbReference>
<organism evidence="2 3">
    <name type="scientific">Heterorhabditis bacteriophora</name>
    <name type="common">Entomopathogenic nematode worm</name>
    <dbReference type="NCBI Taxonomy" id="37862"/>
    <lineage>
        <taxon>Eukaryota</taxon>
        <taxon>Metazoa</taxon>
        <taxon>Ecdysozoa</taxon>
        <taxon>Nematoda</taxon>
        <taxon>Chromadorea</taxon>
        <taxon>Rhabditida</taxon>
        <taxon>Rhabditina</taxon>
        <taxon>Rhabditomorpha</taxon>
        <taxon>Strongyloidea</taxon>
        <taxon>Heterorhabditidae</taxon>
        <taxon>Heterorhabditis</taxon>
    </lineage>
</organism>
<proteinExistence type="predicted"/>
<dbReference type="WBParaSite" id="Hba_18483">
    <property type="protein sequence ID" value="Hba_18483"/>
    <property type="gene ID" value="Hba_18483"/>
</dbReference>
<feature type="region of interest" description="Disordered" evidence="1">
    <location>
        <begin position="29"/>
        <end position="65"/>
    </location>
</feature>
<accession>A0A1I7XLV1</accession>
<reference evidence="3" key="1">
    <citation type="submission" date="2016-11" db="UniProtKB">
        <authorList>
            <consortium name="WormBaseParasite"/>
        </authorList>
    </citation>
    <scope>IDENTIFICATION</scope>
</reference>
<name>A0A1I7XLV1_HETBA</name>
<feature type="region of interest" description="Disordered" evidence="1">
    <location>
        <begin position="88"/>
        <end position="109"/>
    </location>
</feature>
<evidence type="ECO:0000256" key="1">
    <source>
        <dbReference type="SAM" id="MobiDB-lite"/>
    </source>
</evidence>
<sequence length="124" mass="14155">MTEFRRLACCSPRRPWNRTKSFSQLNKSYVLREDDDGKDQIESPPSHEPLLREGEPTTVTSEPPSIHMWCRGESIRFRTYGGEFAQLTSSRGGHRGDLRPSLVDPSGQQKAFADFDFPSRMIPP</sequence>
<protein>
    <submittedName>
        <fullName evidence="3">Uncharacterized protein</fullName>
    </submittedName>
</protein>
<keyword evidence="2" id="KW-1185">Reference proteome</keyword>
<evidence type="ECO:0000313" key="2">
    <source>
        <dbReference type="Proteomes" id="UP000095283"/>
    </source>
</evidence>
<dbReference type="AlphaFoldDB" id="A0A1I7XLV1"/>
<evidence type="ECO:0000313" key="3">
    <source>
        <dbReference type="WBParaSite" id="Hba_18483"/>
    </source>
</evidence>